<evidence type="ECO:0000313" key="3">
    <source>
        <dbReference type="EMBL" id="KAK8884553.1"/>
    </source>
</evidence>
<feature type="domain" description="MRG" evidence="2">
    <location>
        <begin position="60"/>
        <end position="207"/>
    </location>
</feature>
<dbReference type="EMBL" id="JAPFFF010000008">
    <property type="protein sequence ID" value="KAK8884553.1"/>
    <property type="molecule type" value="Genomic_DNA"/>
</dbReference>
<dbReference type="Proteomes" id="UP001470230">
    <property type="component" value="Unassembled WGS sequence"/>
</dbReference>
<evidence type="ECO:0000313" key="4">
    <source>
        <dbReference type="Proteomes" id="UP001470230"/>
    </source>
</evidence>
<organism evidence="3 4">
    <name type="scientific">Tritrichomonas musculus</name>
    <dbReference type="NCBI Taxonomy" id="1915356"/>
    <lineage>
        <taxon>Eukaryota</taxon>
        <taxon>Metamonada</taxon>
        <taxon>Parabasalia</taxon>
        <taxon>Tritrichomonadida</taxon>
        <taxon>Tritrichomonadidae</taxon>
        <taxon>Tritrichomonas</taxon>
    </lineage>
</organism>
<dbReference type="InterPro" id="IPR026541">
    <property type="entry name" value="MRG_dom"/>
</dbReference>
<gene>
    <name evidence="3" type="ORF">M9Y10_043667</name>
</gene>
<sequence>MSDFNSSHKLSRSRSQRLKGESDSTILHLSRKKPIFVPKTITFIRGTSTHTRQAYLDENKWVKLDESLSQLISHESTMINDFHASHQFPSPLETSAEAFLLEFERNHVQINDIKQTESVRSFCIAFGSIFSAHVTLLLLYENEMHYAEIIRQNPLRNSPAMLILRFLYAFPSLMKNEQTDTPAALTMQEHLKNLITFAEKNSKYYFVLPVVTIHNSQSSKMGSSRVVLKVNKSE</sequence>
<dbReference type="InterPro" id="IPR038217">
    <property type="entry name" value="MRG_C_sf"/>
</dbReference>
<dbReference type="Pfam" id="PF05712">
    <property type="entry name" value="MRG"/>
    <property type="match status" value="1"/>
</dbReference>
<keyword evidence="4" id="KW-1185">Reference proteome</keyword>
<evidence type="ECO:0000259" key="2">
    <source>
        <dbReference type="Pfam" id="PF05712"/>
    </source>
</evidence>
<reference evidence="3 4" key="1">
    <citation type="submission" date="2024-04" db="EMBL/GenBank/DDBJ databases">
        <title>Tritrichomonas musculus Genome.</title>
        <authorList>
            <person name="Alves-Ferreira E."/>
            <person name="Grigg M."/>
            <person name="Lorenzi H."/>
            <person name="Galac M."/>
        </authorList>
    </citation>
    <scope>NUCLEOTIDE SEQUENCE [LARGE SCALE GENOMIC DNA]</scope>
    <source>
        <strain evidence="3 4">EAF2021</strain>
    </source>
</reference>
<protein>
    <recommendedName>
        <fullName evidence="2">MRG domain-containing protein</fullName>
    </recommendedName>
</protein>
<accession>A0ABR2K1C9</accession>
<name>A0ABR2K1C9_9EUKA</name>
<evidence type="ECO:0000256" key="1">
    <source>
        <dbReference type="SAM" id="MobiDB-lite"/>
    </source>
</evidence>
<dbReference type="Gene3D" id="1.10.274.30">
    <property type="entry name" value="MRG domain"/>
    <property type="match status" value="1"/>
</dbReference>
<dbReference type="PROSITE" id="PS51640">
    <property type="entry name" value="MRG"/>
    <property type="match status" value="1"/>
</dbReference>
<feature type="region of interest" description="Disordered" evidence="1">
    <location>
        <begin position="1"/>
        <end position="24"/>
    </location>
</feature>
<comment type="caution">
    <text evidence="3">The sequence shown here is derived from an EMBL/GenBank/DDBJ whole genome shotgun (WGS) entry which is preliminary data.</text>
</comment>
<proteinExistence type="predicted"/>